<evidence type="ECO:0000313" key="3">
    <source>
        <dbReference type="EMBL" id="KAB1652315.1"/>
    </source>
</evidence>
<keyword evidence="4" id="KW-1185">Reference proteome</keyword>
<comment type="caution">
    <text evidence="3">The sequence shown here is derived from an EMBL/GenBank/DDBJ whole genome shotgun (WGS) entry which is preliminary data.</text>
</comment>
<feature type="compositionally biased region" description="Basic and acidic residues" evidence="1">
    <location>
        <begin position="10"/>
        <end position="27"/>
    </location>
</feature>
<feature type="transmembrane region" description="Helical" evidence="2">
    <location>
        <begin position="150"/>
        <end position="171"/>
    </location>
</feature>
<keyword evidence="2" id="KW-0472">Membrane</keyword>
<proteinExistence type="predicted"/>
<dbReference type="AlphaFoldDB" id="A0A7J5BMF2"/>
<organism evidence="3 4">
    <name type="scientific">Pseudoclavibacter chungangensis</name>
    <dbReference type="NCBI Taxonomy" id="587635"/>
    <lineage>
        <taxon>Bacteria</taxon>
        <taxon>Bacillati</taxon>
        <taxon>Actinomycetota</taxon>
        <taxon>Actinomycetes</taxon>
        <taxon>Micrococcales</taxon>
        <taxon>Microbacteriaceae</taxon>
        <taxon>Pseudoclavibacter</taxon>
    </lineage>
</organism>
<protein>
    <submittedName>
        <fullName evidence="3">DUF998 domain-containing protein</fullName>
    </submittedName>
</protein>
<sequence>MSRRPVGGSTRERDVNERAAEAMPDATERGNRATGMLWVLAPCWYVLCEAVAALAFPGYDYGRFYISDLGVASVGPFGDRMLDSRLPQVMNAGFVGEGLLFVIGLVLVAPLVRRGPAGIAFLVLGIVHAIGITFVGLVPGSPENAANGLMTIHVLGAFMAIGGGNLAAITSFRALRGALERRVRVAGVVLGVLGLVCAALLTGHVLFPDGVWERGSVYTFMLWQFVVGVALLRARPNPVSSDEAVGWRGLV</sequence>
<feature type="transmembrane region" description="Helical" evidence="2">
    <location>
        <begin position="119"/>
        <end position="138"/>
    </location>
</feature>
<feature type="transmembrane region" description="Helical" evidence="2">
    <location>
        <begin position="183"/>
        <end position="203"/>
    </location>
</feature>
<keyword evidence="2" id="KW-0812">Transmembrane</keyword>
<name>A0A7J5BMF2_9MICO</name>
<gene>
    <name evidence="3" type="ORF">F8O01_16955</name>
</gene>
<feature type="transmembrane region" description="Helical" evidence="2">
    <location>
        <begin position="215"/>
        <end position="232"/>
    </location>
</feature>
<dbReference type="Pfam" id="PF06197">
    <property type="entry name" value="DUF998"/>
    <property type="match status" value="1"/>
</dbReference>
<accession>A0A7J5BMF2</accession>
<feature type="transmembrane region" description="Helical" evidence="2">
    <location>
        <begin position="89"/>
        <end position="112"/>
    </location>
</feature>
<reference evidence="3 4" key="1">
    <citation type="submission" date="2019-09" db="EMBL/GenBank/DDBJ databases">
        <title>Phylogeny of genus Pseudoclavibacter and closely related genus.</title>
        <authorList>
            <person name="Li Y."/>
        </authorList>
    </citation>
    <scope>NUCLEOTIDE SEQUENCE [LARGE SCALE GENOMIC DNA]</scope>
    <source>
        <strain evidence="3 4">DSM 23821</strain>
    </source>
</reference>
<dbReference type="InterPro" id="IPR009339">
    <property type="entry name" value="DUF998"/>
</dbReference>
<feature type="region of interest" description="Disordered" evidence="1">
    <location>
        <begin position="1"/>
        <end position="27"/>
    </location>
</feature>
<keyword evidence="2" id="KW-1133">Transmembrane helix</keyword>
<evidence type="ECO:0000256" key="1">
    <source>
        <dbReference type="SAM" id="MobiDB-lite"/>
    </source>
</evidence>
<feature type="transmembrane region" description="Helical" evidence="2">
    <location>
        <begin position="37"/>
        <end position="59"/>
    </location>
</feature>
<evidence type="ECO:0000256" key="2">
    <source>
        <dbReference type="SAM" id="Phobius"/>
    </source>
</evidence>
<dbReference type="EMBL" id="WBJZ01000032">
    <property type="protein sequence ID" value="KAB1652315.1"/>
    <property type="molecule type" value="Genomic_DNA"/>
</dbReference>
<evidence type="ECO:0000313" key="4">
    <source>
        <dbReference type="Proteomes" id="UP000467240"/>
    </source>
</evidence>
<dbReference type="Proteomes" id="UP000467240">
    <property type="component" value="Unassembled WGS sequence"/>
</dbReference>
<dbReference type="OrthoDB" id="2294590at2"/>